<protein>
    <submittedName>
        <fullName evidence="2">Uncharacterized protein</fullName>
    </submittedName>
</protein>
<sequence length="144" mass="16003">MIKSYLEAFQEKQTTASNIITLGFFPMLQQKLKFELHTGYPNYPVTRVESEKRHPVPVCAKRETMGPAPKLHQHAESISHRYRIPKSKIFKSEMLALSFEKLCCCSCVCGVDNDMFGNGGGGMEKNCVKSGCCCCKTTAGIGNE</sequence>
<dbReference type="AlphaFoldDB" id="A0A915I6L9"/>
<keyword evidence="1" id="KW-1185">Reference proteome</keyword>
<evidence type="ECO:0000313" key="2">
    <source>
        <dbReference type="WBParaSite" id="nRc.2.0.1.t09009-RA"/>
    </source>
</evidence>
<dbReference type="Proteomes" id="UP000887565">
    <property type="component" value="Unplaced"/>
</dbReference>
<evidence type="ECO:0000313" key="1">
    <source>
        <dbReference type="Proteomes" id="UP000887565"/>
    </source>
</evidence>
<name>A0A915I6L9_ROMCU</name>
<dbReference type="WBParaSite" id="nRc.2.0.1.t09009-RA">
    <property type="protein sequence ID" value="nRc.2.0.1.t09009-RA"/>
    <property type="gene ID" value="nRc.2.0.1.g09009"/>
</dbReference>
<organism evidence="1 2">
    <name type="scientific">Romanomermis culicivorax</name>
    <name type="common">Nematode worm</name>
    <dbReference type="NCBI Taxonomy" id="13658"/>
    <lineage>
        <taxon>Eukaryota</taxon>
        <taxon>Metazoa</taxon>
        <taxon>Ecdysozoa</taxon>
        <taxon>Nematoda</taxon>
        <taxon>Enoplea</taxon>
        <taxon>Dorylaimia</taxon>
        <taxon>Mermithida</taxon>
        <taxon>Mermithoidea</taxon>
        <taxon>Mermithidae</taxon>
        <taxon>Romanomermis</taxon>
    </lineage>
</organism>
<accession>A0A915I6L9</accession>
<reference evidence="2" key="1">
    <citation type="submission" date="2022-11" db="UniProtKB">
        <authorList>
            <consortium name="WormBaseParasite"/>
        </authorList>
    </citation>
    <scope>IDENTIFICATION</scope>
</reference>
<proteinExistence type="predicted"/>